<dbReference type="InterPro" id="IPR042163">
    <property type="entry name" value="PHF12"/>
</dbReference>
<reference evidence="2 3" key="1">
    <citation type="journal article" date="2014" name="Am. J. Bot.">
        <title>Genome assembly and annotation for red clover (Trifolium pratense; Fabaceae).</title>
        <authorList>
            <person name="Istvanek J."/>
            <person name="Jaros M."/>
            <person name="Krenek A."/>
            <person name="Repkova J."/>
        </authorList>
    </citation>
    <scope>NUCLEOTIDE SEQUENCE [LARGE SCALE GENOMIC DNA]</scope>
    <source>
        <strain evidence="3">cv. Tatra</strain>
        <tissue evidence="2">Young leaves</tissue>
    </source>
</reference>
<sequence>MRQKMTVAEEEEEEFLIRLPKEQREGEFIDCANCPSTYHTSCIDKQGDTSTKLLCPYCICKYCGDIDQSLATCCQCHKKFHRECLQANEKEFVIKTLKCSKSYCEPNCKLIHEKMEVSLGVKYYINEKYSWRIVRKMNRRMEVNSKIAHVGTLMCGAFEKIIDTHTGMNVVENVVYSCRSHLMRVNFHRFYAFVIEEDDAVIAAALIRFNGRDSAEMPFIATHEAHRGKGICRLLMAEIESFLRSLEIKNLIIPSGPEFVEMWKGGDFSSAQTLDCDVELGMKKILFIFLCVGLLWHGMRSHDVRFSLSFTSHRSIFATGIC</sequence>
<dbReference type="Gene3D" id="3.40.630.30">
    <property type="match status" value="1"/>
</dbReference>
<evidence type="ECO:0000259" key="1">
    <source>
        <dbReference type="PROSITE" id="PS51186"/>
    </source>
</evidence>
<dbReference type="PANTHER" id="PTHR46309">
    <property type="entry name" value="PHD FINGER PROTEIN 12"/>
    <property type="match status" value="1"/>
</dbReference>
<name>A0A2K3N2H3_TRIPR</name>
<feature type="domain" description="N-acetyltransferase" evidence="1">
    <location>
        <begin position="132"/>
        <end position="311"/>
    </location>
</feature>
<comment type="caution">
    <text evidence="2">The sequence shown here is derived from an EMBL/GenBank/DDBJ whole genome shotgun (WGS) entry which is preliminary data.</text>
</comment>
<dbReference type="Gene3D" id="3.30.40.10">
    <property type="entry name" value="Zinc/RING finger domain, C3HC4 (zinc finger)"/>
    <property type="match status" value="1"/>
</dbReference>
<gene>
    <name evidence="2" type="ORF">L195_g020414</name>
</gene>
<accession>A0A2K3N2H3</accession>
<dbReference type="GO" id="GO:0006357">
    <property type="term" value="P:regulation of transcription by RNA polymerase II"/>
    <property type="evidence" value="ECO:0007669"/>
    <property type="project" value="TreeGrafter"/>
</dbReference>
<evidence type="ECO:0000313" key="2">
    <source>
        <dbReference type="EMBL" id="PNX97189.1"/>
    </source>
</evidence>
<dbReference type="STRING" id="57577.A0A2K3N2H3"/>
<dbReference type="EMBL" id="ASHM01015289">
    <property type="protein sequence ID" value="PNX97189.1"/>
    <property type="molecule type" value="Genomic_DNA"/>
</dbReference>
<dbReference type="CDD" id="cd04301">
    <property type="entry name" value="NAT_SF"/>
    <property type="match status" value="1"/>
</dbReference>
<dbReference type="PROSITE" id="PS51186">
    <property type="entry name" value="GNAT"/>
    <property type="match status" value="1"/>
</dbReference>
<dbReference type="InterPro" id="IPR000182">
    <property type="entry name" value="GNAT_dom"/>
</dbReference>
<protein>
    <submittedName>
        <fullName evidence="2">GNAT family acetyltransferase</fullName>
    </submittedName>
</protein>
<dbReference type="Pfam" id="PF23209">
    <property type="entry name" value="IDM1_C"/>
    <property type="match status" value="1"/>
</dbReference>
<dbReference type="InterPro" id="IPR056511">
    <property type="entry name" value="IDM1_C"/>
</dbReference>
<dbReference type="GO" id="GO:0003714">
    <property type="term" value="F:transcription corepressor activity"/>
    <property type="evidence" value="ECO:0007669"/>
    <property type="project" value="InterPro"/>
</dbReference>
<dbReference type="GO" id="GO:0016747">
    <property type="term" value="F:acyltransferase activity, transferring groups other than amino-acyl groups"/>
    <property type="evidence" value="ECO:0007669"/>
    <property type="project" value="InterPro"/>
</dbReference>
<dbReference type="Proteomes" id="UP000236291">
    <property type="component" value="Unassembled WGS sequence"/>
</dbReference>
<evidence type="ECO:0000313" key="3">
    <source>
        <dbReference type="Proteomes" id="UP000236291"/>
    </source>
</evidence>
<proteinExistence type="predicted"/>
<dbReference type="PANTHER" id="PTHR46309:SF5">
    <property type="entry name" value="GNAT FAMILY ACETYLTRANSFERASE"/>
    <property type="match status" value="1"/>
</dbReference>
<dbReference type="SUPFAM" id="SSF55729">
    <property type="entry name" value="Acyl-CoA N-acyltransferases (Nat)"/>
    <property type="match status" value="1"/>
</dbReference>
<reference evidence="2 3" key="2">
    <citation type="journal article" date="2017" name="Front. Plant Sci.">
        <title>Gene Classification and Mining of Molecular Markers Useful in Red Clover (Trifolium pratense) Breeding.</title>
        <authorList>
            <person name="Istvanek J."/>
            <person name="Dluhosova J."/>
            <person name="Dluhos P."/>
            <person name="Patkova L."/>
            <person name="Nedelnik J."/>
            <person name="Repkova J."/>
        </authorList>
    </citation>
    <scope>NUCLEOTIDE SEQUENCE [LARGE SCALE GENOMIC DNA]</scope>
    <source>
        <strain evidence="3">cv. Tatra</strain>
        <tissue evidence="2">Young leaves</tissue>
    </source>
</reference>
<organism evidence="2 3">
    <name type="scientific">Trifolium pratense</name>
    <name type="common">Red clover</name>
    <dbReference type="NCBI Taxonomy" id="57577"/>
    <lineage>
        <taxon>Eukaryota</taxon>
        <taxon>Viridiplantae</taxon>
        <taxon>Streptophyta</taxon>
        <taxon>Embryophyta</taxon>
        <taxon>Tracheophyta</taxon>
        <taxon>Spermatophyta</taxon>
        <taxon>Magnoliopsida</taxon>
        <taxon>eudicotyledons</taxon>
        <taxon>Gunneridae</taxon>
        <taxon>Pentapetalae</taxon>
        <taxon>rosids</taxon>
        <taxon>fabids</taxon>
        <taxon>Fabales</taxon>
        <taxon>Fabaceae</taxon>
        <taxon>Papilionoideae</taxon>
        <taxon>50 kb inversion clade</taxon>
        <taxon>NPAAA clade</taxon>
        <taxon>Hologalegina</taxon>
        <taxon>IRL clade</taxon>
        <taxon>Trifolieae</taxon>
        <taxon>Trifolium</taxon>
    </lineage>
</organism>
<keyword evidence="2" id="KW-0808">Transferase</keyword>
<dbReference type="InterPro" id="IPR016181">
    <property type="entry name" value="Acyl_CoA_acyltransferase"/>
</dbReference>
<dbReference type="InterPro" id="IPR013083">
    <property type="entry name" value="Znf_RING/FYVE/PHD"/>
</dbReference>
<dbReference type="AlphaFoldDB" id="A0A2K3N2H3"/>
<dbReference type="GO" id="GO:0005634">
    <property type="term" value="C:nucleus"/>
    <property type="evidence" value="ECO:0007669"/>
    <property type="project" value="TreeGrafter"/>
</dbReference>